<evidence type="ECO:0000256" key="1">
    <source>
        <dbReference type="SAM" id="MobiDB-lite"/>
    </source>
</evidence>
<evidence type="ECO:0000313" key="3">
    <source>
        <dbReference type="Proteomes" id="UP000269221"/>
    </source>
</evidence>
<protein>
    <submittedName>
        <fullName evidence="2">Uncharacterized protein</fullName>
    </submittedName>
</protein>
<feature type="compositionally biased region" description="Gly residues" evidence="1">
    <location>
        <begin position="1"/>
        <end position="11"/>
    </location>
</feature>
<gene>
    <name evidence="2" type="ORF">DUI87_16090</name>
</gene>
<dbReference type="Proteomes" id="UP000269221">
    <property type="component" value="Unassembled WGS sequence"/>
</dbReference>
<reference evidence="2 3" key="1">
    <citation type="submission" date="2018-07" db="EMBL/GenBank/DDBJ databases">
        <title>A high quality draft genome assembly of the barn swallow (H. rustica rustica).</title>
        <authorList>
            <person name="Formenti G."/>
            <person name="Chiara M."/>
            <person name="Poveda L."/>
            <person name="Francoijs K.-J."/>
            <person name="Bonisoli-Alquati A."/>
            <person name="Canova L."/>
            <person name="Gianfranceschi L."/>
            <person name="Horner D.S."/>
            <person name="Saino N."/>
        </authorList>
    </citation>
    <scope>NUCLEOTIDE SEQUENCE [LARGE SCALE GENOMIC DNA]</scope>
    <source>
        <strain evidence="2">Chelidonia</strain>
        <tissue evidence="2">Blood</tissue>
    </source>
</reference>
<comment type="caution">
    <text evidence="2">The sequence shown here is derived from an EMBL/GenBank/DDBJ whole genome shotgun (WGS) entry which is preliminary data.</text>
</comment>
<feature type="compositionally biased region" description="Gly residues" evidence="1">
    <location>
        <begin position="56"/>
        <end position="67"/>
    </location>
</feature>
<proteinExistence type="predicted"/>
<dbReference type="OrthoDB" id="10496040at2759"/>
<feature type="region of interest" description="Disordered" evidence="1">
    <location>
        <begin position="1"/>
        <end position="99"/>
    </location>
</feature>
<dbReference type="EMBL" id="QRBI01000120">
    <property type="protein sequence ID" value="RMC06652.1"/>
    <property type="molecule type" value="Genomic_DNA"/>
</dbReference>
<evidence type="ECO:0000313" key="2">
    <source>
        <dbReference type="EMBL" id="RMC06652.1"/>
    </source>
</evidence>
<dbReference type="AlphaFoldDB" id="A0A3M0K0A7"/>
<accession>A0A3M0K0A7</accession>
<organism evidence="2 3">
    <name type="scientific">Hirundo rustica rustica</name>
    <dbReference type="NCBI Taxonomy" id="333673"/>
    <lineage>
        <taxon>Eukaryota</taxon>
        <taxon>Metazoa</taxon>
        <taxon>Chordata</taxon>
        <taxon>Craniata</taxon>
        <taxon>Vertebrata</taxon>
        <taxon>Euteleostomi</taxon>
        <taxon>Archelosauria</taxon>
        <taxon>Archosauria</taxon>
        <taxon>Dinosauria</taxon>
        <taxon>Saurischia</taxon>
        <taxon>Theropoda</taxon>
        <taxon>Coelurosauria</taxon>
        <taxon>Aves</taxon>
        <taxon>Neognathae</taxon>
        <taxon>Neoaves</taxon>
        <taxon>Telluraves</taxon>
        <taxon>Australaves</taxon>
        <taxon>Passeriformes</taxon>
        <taxon>Sylvioidea</taxon>
        <taxon>Hirundinidae</taxon>
        <taxon>Hirundo</taxon>
    </lineage>
</organism>
<name>A0A3M0K0A7_HIRRU</name>
<sequence length="99" mass="9665">MRQGTGTGGRQEAGSVPGSSSARKSLPAPEAGLLRGWSSGGRCRNGTGRHRKSGGIQLGGTGTGGGSRAQVATADSSSSGGGGGGWGFPAALPQHRHPR</sequence>
<keyword evidence="3" id="KW-1185">Reference proteome</keyword>